<dbReference type="InterPro" id="IPR036322">
    <property type="entry name" value="WD40_repeat_dom_sf"/>
</dbReference>
<dbReference type="InterPro" id="IPR001680">
    <property type="entry name" value="WD40_rpt"/>
</dbReference>
<dbReference type="Proteomes" id="UP001183388">
    <property type="component" value="Unassembled WGS sequence"/>
</dbReference>
<dbReference type="InterPro" id="IPR015943">
    <property type="entry name" value="WD40/YVTN_repeat-like_dom_sf"/>
</dbReference>
<keyword evidence="2" id="KW-0677">Repeat</keyword>
<feature type="repeat" description="WD" evidence="3">
    <location>
        <begin position="55"/>
        <end position="88"/>
    </location>
</feature>
<dbReference type="Pfam" id="PF00400">
    <property type="entry name" value="WD40"/>
    <property type="match status" value="2"/>
</dbReference>
<reference evidence="5" key="1">
    <citation type="submission" date="2023-07" db="EMBL/GenBank/DDBJ databases">
        <title>30 novel species of actinomycetes from the DSMZ collection.</title>
        <authorList>
            <person name="Nouioui I."/>
        </authorList>
    </citation>
    <scope>NUCLEOTIDE SEQUENCE [LARGE SCALE GENOMIC DNA]</scope>
    <source>
        <strain evidence="5">DSM 44917</strain>
    </source>
</reference>
<sequence>MRLWDITGNRLLAELAGHTDRVYAVAYGPGDAWLASASWDGTAIVRRDGEIRHRLRGHTGPVLSLAFSPSGELLASGGEDGTVRLWTVPPEGPPTRASP</sequence>
<dbReference type="SMART" id="SM00320">
    <property type="entry name" value="WD40"/>
    <property type="match status" value="2"/>
</dbReference>
<name>A0ABU2LFF6_9ACTN</name>
<evidence type="ECO:0000256" key="1">
    <source>
        <dbReference type="ARBA" id="ARBA00022574"/>
    </source>
</evidence>
<dbReference type="PROSITE" id="PS50082">
    <property type="entry name" value="WD_REPEATS_2"/>
    <property type="match status" value="2"/>
</dbReference>
<evidence type="ECO:0000256" key="3">
    <source>
        <dbReference type="PROSITE-ProRule" id="PRU00221"/>
    </source>
</evidence>
<dbReference type="EMBL" id="JAVREN010000058">
    <property type="protein sequence ID" value="MDT0310185.1"/>
    <property type="molecule type" value="Genomic_DNA"/>
</dbReference>
<evidence type="ECO:0000313" key="4">
    <source>
        <dbReference type="EMBL" id="MDT0310185.1"/>
    </source>
</evidence>
<dbReference type="RefSeq" id="WP_311633155.1">
    <property type="nucleotide sequence ID" value="NZ_JAVREN010000058.1"/>
</dbReference>
<comment type="caution">
    <text evidence="4">The sequence shown here is derived from an EMBL/GenBank/DDBJ whole genome shotgun (WGS) entry which is preliminary data.</text>
</comment>
<evidence type="ECO:0000256" key="2">
    <source>
        <dbReference type="ARBA" id="ARBA00022737"/>
    </source>
</evidence>
<dbReference type="PANTHER" id="PTHR44129">
    <property type="entry name" value="WD REPEAT-CONTAINING PROTEIN POP1"/>
    <property type="match status" value="1"/>
</dbReference>
<gene>
    <name evidence="4" type="ORF">RM780_25000</name>
</gene>
<protein>
    <recommendedName>
        <fullName evidence="6">Anaphase-promoting complex subunit 4 WD40 domain-containing protein</fullName>
    </recommendedName>
</protein>
<keyword evidence="5" id="KW-1185">Reference proteome</keyword>
<dbReference type="PROSITE" id="PS50294">
    <property type="entry name" value="WD_REPEATS_REGION"/>
    <property type="match status" value="1"/>
</dbReference>
<keyword evidence="1 3" id="KW-0853">WD repeat</keyword>
<dbReference type="InterPro" id="IPR050349">
    <property type="entry name" value="WD_LIS1/nudF_dynein_reg"/>
</dbReference>
<feature type="repeat" description="WD" evidence="3">
    <location>
        <begin position="15"/>
        <end position="45"/>
    </location>
</feature>
<organism evidence="4 5">
    <name type="scientific">Streptomyces boetiae</name>
    <dbReference type="NCBI Taxonomy" id="3075541"/>
    <lineage>
        <taxon>Bacteria</taxon>
        <taxon>Bacillati</taxon>
        <taxon>Actinomycetota</taxon>
        <taxon>Actinomycetes</taxon>
        <taxon>Kitasatosporales</taxon>
        <taxon>Streptomycetaceae</taxon>
        <taxon>Streptomyces</taxon>
    </lineage>
</organism>
<accession>A0ABU2LFF6</accession>
<dbReference type="Gene3D" id="2.130.10.10">
    <property type="entry name" value="YVTN repeat-like/Quinoprotein amine dehydrogenase"/>
    <property type="match status" value="2"/>
</dbReference>
<proteinExistence type="predicted"/>
<dbReference type="SUPFAM" id="SSF50978">
    <property type="entry name" value="WD40 repeat-like"/>
    <property type="match status" value="1"/>
</dbReference>
<evidence type="ECO:0008006" key="6">
    <source>
        <dbReference type="Google" id="ProtNLM"/>
    </source>
</evidence>
<evidence type="ECO:0000313" key="5">
    <source>
        <dbReference type="Proteomes" id="UP001183388"/>
    </source>
</evidence>